<feature type="region of interest" description="Disordered" evidence="1">
    <location>
        <begin position="95"/>
        <end position="114"/>
    </location>
</feature>
<keyword evidence="3" id="KW-1185">Reference proteome</keyword>
<evidence type="ECO:0000256" key="1">
    <source>
        <dbReference type="SAM" id="MobiDB-lite"/>
    </source>
</evidence>
<dbReference type="AlphaFoldDB" id="A0AAV7L7Y0"/>
<feature type="region of interest" description="Disordered" evidence="1">
    <location>
        <begin position="28"/>
        <end position="60"/>
    </location>
</feature>
<gene>
    <name evidence="2" type="ORF">NDU88_000905</name>
</gene>
<name>A0AAV7L7Y0_PLEWA</name>
<dbReference type="EMBL" id="JANPWB010000015">
    <property type="protein sequence ID" value="KAJ1087741.1"/>
    <property type="molecule type" value="Genomic_DNA"/>
</dbReference>
<organism evidence="2 3">
    <name type="scientific">Pleurodeles waltl</name>
    <name type="common">Iberian ribbed newt</name>
    <dbReference type="NCBI Taxonomy" id="8319"/>
    <lineage>
        <taxon>Eukaryota</taxon>
        <taxon>Metazoa</taxon>
        <taxon>Chordata</taxon>
        <taxon>Craniata</taxon>
        <taxon>Vertebrata</taxon>
        <taxon>Euteleostomi</taxon>
        <taxon>Amphibia</taxon>
        <taxon>Batrachia</taxon>
        <taxon>Caudata</taxon>
        <taxon>Salamandroidea</taxon>
        <taxon>Salamandridae</taxon>
        <taxon>Pleurodelinae</taxon>
        <taxon>Pleurodeles</taxon>
    </lineage>
</organism>
<evidence type="ECO:0000313" key="2">
    <source>
        <dbReference type="EMBL" id="KAJ1087741.1"/>
    </source>
</evidence>
<dbReference type="Proteomes" id="UP001066276">
    <property type="component" value="Chromosome 11"/>
</dbReference>
<sequence length="114" mass="11855">MCDDGGQTLAQLLVRHLFLLQPQKHCPQEMPRNRCRAGGSLPASHKGGGAGATPSSEPGTLRAGVCSPLSPHLHHLAAFVCNLAGPKSGSALWKGGEAARRRGRSAQIPVSRGC</sequence>
<comment type="caution">
    <text evidence="2">The sequence shown here is derived from an EMBL/GenBank/DDBJ whole genome shotgun (WGS) entry which is preliminary data.</text>
</comment>
<proteinExistence type="predicted"/>
<protein>
    <submittedName>
        <fullName evidence="2">Uncharacterized protein</fullName>
    </submittedName>
</protein>
<reference evidence="2" key="1">
    <citation type="journal article" date="2022" name="bioRxiv">
        <title>Sequencing and chromosome-scale assembly of the giantPleurodeles waltlgenome.</title>
        <authorList>
            <person name="Brown T."/>
            <person name="Elewa A."/>
            <person name="Iarovenko S."/>
            <person name="Subramanian E."/>
            <person name="Araus A.J."/>
            <person name="Petzold A."/>
            <person name="Susuki M."/>
            <person name="Suzuki K.-i.T."/>
            <person name="Hayashi T."/>
            <person name="Toyoda A."/>
            <person name="Oliveira C."/>
            <person name="Osipova E."/>
            <person name="Leigh N.D."/>
            <person name="Simon A."/>
            <person name="Yun M.H."/>
        </authorList>
    </citation>
    <scope>NUCLEOTIDE SEQUENCE</scope>
    <source>
        <strain evidence="2">20211129_DDA</strain>
        <tissue evidence="2">Liver</tissue>
    </source>
</reference>
<evidence type="ECO:0000313" key="3">
    <source>
        <dbReference type="Proteomes" id="UP001066276"/>
    </source>
</evidence>
<accession>A0AAV7L7Y0</accession>